<accession>A0AAD1RWK0</accession>
<sequence length="105" mass="11989">MNDDQEFLRIQADCNKRLRQLNRARNIELHKLRCNMVQGNSSIAKHLESLTHEVWELYAHPYGVSCLYPSTVPQNSSTIPTNDLLFTVRLCDCVRGQQAGTKSSL</sequence>
<reference evidence="1" key="1">
    <citation type="submission" date="2022-03" db="EMBL/GenBank/DDBJ databases">
        <authorList>
            <person name="Alioto T."/>
            <person name="Alioto T."/>
            <person name="Gomez Garrido J."/>
        </authorList>
    </citation>
    <scope>NUCLEOTIDE SEQUENCE</scope>
</reference>
<proteinExistence type="predicted"/>
<evidence type="ECO:0000313" key="2">
    <source>
        <dbReference type="Proteomes" id="UP001295444"/>
    </source>
</evidence>
<gene>
    <name evidence="1" type="ORF">PECUL_23A011314</name>
</gene>
<name>A0AAD1RWK0_PELCU</name>
<dbReference type="EMBL" id="OW240915">
    <property type="protein sequence ID" value="CAH2281679.1"/>
    <property type="molecule type" value="Genomic_DNA"/>
</dbReference>
<dbReference type="AlphaFoldDB" id="A0AAD1RWK0"/>
<dbReference type="Proteomes" id="UP001295444">
    <property type="component" value="Chromosome 04"/>
</dbReference>
<protein>
    <submittedName>
        <fullName evidence="1">Uncharacterized protein</fullName>
    </submittedName>
</protein>
<keyword evidence="2" id="KW-1185">Reference proteome</keyword>
<organism evidence="1 2">
    <name type="scientific">Pelobates cultripes</name>
    <name type="common">Western spadefoot toad</name>
    <dbReference type="NCBI Taxonomy" id="61616"/>
    <lineage>
        <taxon>Eukaryota</taxon>
        <taxon>Metazoa</taxon>
        <taxon>Chordata</taxon>
        <taxon>Craniata</taxon>
        <taxon>Vertebrata</taxon>
        <taxon>Euteleostomi</taxon>
        <taxon>Amphibia</taxon>
        <taxon>Batrachia</taxon>
        <taxon>Anura</taxon>
        <taxon>Pelobatoidea</taxon>
        <taxon>Pelobatidae</taxon>
        <taxon>Pelobates</taxon>
    </lineage>
</organism>
<evidence type="ECO:0000313" key="1">
    <source>
        <dbReference type="EMBL" id="CAH2281679.1"/>
    </source>
</evidence>